<comment type="caution">
    <text evidence="1">The sequence shown here is derived from an EMBL/GenBank/DDBJ whole genome shotgun (WGS) entry which is preliminary data.</text>
</comment>
<protein>
    <submittedName>
        <fullName evidence="1">Uncharacterized protein</fullName>
    </submittedName>
</protein>
<name>A0A0D2I2W1_9BACT</name>
<reference evidence="1 2" key="1">
    <citation type="journal article" date="2013" name="Proc. Natl. Acad. Sci. U.S.A.">
        <title>Candidate phylum TM6 genome recovered from a hospital sink biofilm provides genomic insights into this uncultivated phylum.</title>
        <authorList>
            <person name="McLean J.S."/>
            <person name="Lombardo M.J."/>
            <person name="Badger J.H."/>
            <person name="Edlund A."/>
            <person name="Novotny M."/>
            <person name="Yee-Greenbaum J."/>
            <person name="Vyahhi N."/>
            <person name="Hall A.P."/>
            <person name="Yang Y."/>
            <person name="Dupont C.L."/>
            <person name="Ziegler M.G."/>
            <person name="Chitsaz H."/>
            <person name="Allen A.E."/>
            <person name="Yooseph S."/>
            <person name="Tesler G."/>
            <person name="Pevzner P.A."/>
            <person name="Friedman R.M."/>
            <person name="Nealson K.H."/>
            <person name="Venter J.C."/>
            <person name="Lasken R.S."/>
        </authorList>
    </citation>
    <scope>NUCLEOTIDE SEQUENCE [LARGE SCALE GENOMIC DNA]</scope>
    <source>
        <strain evidence="1 2">TM6SC1</strain>
    </source>
</reference>
<dbReference type="AlphaFoldDB" id="A0A0D2I2W1"/>
<gene>
    <name evidence="1" type="ORF">J120_00985</name>
</gene>
<keyword evidence="2" id="KW-1185">Reference proteome</keyword>
<evidence type="ECO:0000313" key="1">
    <source>
        <dbReference type="EMBL" id="KIX85530.1"/>
    </source>
</evidence>
<sequence length="199" mass="22391">MLGHYTNYIKSTCTKLFLTVLDVLTPNSCPACHQFIRHPKIFCASCMNNIQPIAPTILELFPGIYIPVHAVTYQENLTVRSLVQAQKYSNFARVQLARLMWSATLLPYLPCDYVVPLNTYSSPRLTISYKIAQLLASYKKVPFVSSGIQLSGINNKPLYENKHIILVSDTMVEQTLLCKLVSELIQYVPASITIVVAYS</sequence>
<dbReference type="Proteomes" id="UP000032214">
    <property type="component" value="Unassembled WGS sequence"/>
</dbReference>
<organism evidence="1 2">
    <name type="scientific">candidate division TM6 bacterium JCVI TM6SC1</name>
    <dbReference type="NCBI Taxonomy" id="1306947"/>
    <lineage>
        <taxon>Bacteria</taxon>
        <taxon>Candidatus Babelota</taxon>
        <taxon>Vermiphilus</taxon>
    </lineage>
</organism>
<accession>A0A0D2I2W1</accession>
<dbReference type="EMBL" id="ARQD01000001">
    <property type="protein sequence ID" value="KIX85530.1"/>
    <property type="molecule type" value="Genomic_DNA"/>
</dbReference>
<proteinExistence type="predicted"/>
<evidence type="ECO:0000313" key="2">
    <source>
        <dbReference type="Proteomes" id="UP000032214"/>
    </source>
</evidence>